<evidence type="ECO:0000313" key="2">
    <source>
        <dbReference type="Proteomes" id="UP000805193"/>
    </source>
</evidence>
<name>A0AC60QVQ2_IXOPE</name>
<organism evidence="1 2">
    <name type="scientific">Ixodes persulcatus</name>
    <name type="common">Taiga tick</name>
    <dbReference type="NCBI Taxonomy" id="34615"/>
    <lineage>
        <taxon>Eukaryota</taxon>
        <taxon>Metazoa</taxon>
        <taxon>Ecdysozoa</taxon>
        <taxon>Arthropoda</taxon>
        <taxon>Chelicerata</taxon>
        <taxon>Arachnida</taxon>
        <taxon>Acari</taxon>
        <taxon>Parasitiformes</taxon>
        <taxon>Ixodida</taxon>
        <taxon>Ixodoidea</taxon>
        <taxon>Ixodidae</taxon>
        <taxon>Ixodinae</taxon>
        <taxon>Ixodes</taxon>
    </lineage>
</organism>
<dbReference type="EMBL" id="JABSTQ010002960">
    <property type="protein sequence ID" value="KAG0443739.1"/>
    <property type="molecule type" value="Genomic_DNA"/>
</dbReference>
<sequence>MLGMEWAPAVVAQWMLRHPNQSSARRVSRDVLVVQGHMMLSRRWIGWDAWKIPPRSDERRMKEVQCTNKLGQLPLSQLQQLSPQLDKLLQHDCRVQCHCLVYQHNCLPQCCHLLRHRLL</sequence>
<gene>
    <name evidence="1" type="ORF">HPB47_014582</name>
</gene>
<proteinExistence type="predicted"/>
<evidence type="ECO:0000313" key="1">
    <source>
        <dbReference type="EMBL" id="KAG0443739.1"/>
    </source>
</evidence>
<keyword evidence="2" id="KW-1185">Reference proteome</keyword>
<comment type="caution">
    <text evidence="1">The sequence shown here is derived from an EMBL/GenBank/DDBJ whole genome shotgun (WGS) entry which is preliminary data.</text>
</comment>
<reference evidence="1 2" key="1">
    <citation type="journal article" date="2020" name="Cell">
        <title>Large-Scale Comparative Analyses of Tick Genomes Elucidate Their Genetic Diversity and Vector Capacities.</title>
        <authorList>
            <consortium name="Tick Genome and Microbiome Consortium (TIGMIC)"/>
            <person name="Jia N."/>
            <person name="Wang J."/>
            <person name="Shi W."/>
            <person name="Du L."/>
            <person name="Sun Y."/>
            <person name="Zhan W."/>
            <person name="Jiang J.F."/>
            <person name="Wang Q."/>
            <person name="Zhang B."/>
            <person name="Ji P."/>
            <person name="Bell-Sakyi L."/>
            <person name="Cui X.M."/>
            <person name="Yuan T.T."/>
            <person name="Jiang B.G."/>
            <person name="Yang W.F."/>
            <person name="Lam T.T."/>
            <person name="Chang Q.C."/>
            <person name="Ding S.J."/>
            <person name="Wang X.J."/>
            <person name="Zhu J.G."/>
            <person name="Ruan X.D."/>
            <person name="Zhao L."/>
            <person name="Wei J.T."/>
            <person name="Ye R.Z."/>
            <person name="Que T.C."/>
            <person name="Du C.H."/>
            <person name="Zhou Y.H."/>
            <person name="Cheng J.X."/>
            <person name="Dai P.F."/>
            <person name="Guo W.B."/>
            <person name="Han X.H."/>
            <person name="Huang E.J."/>
            <person name="Li L.F."/>
            <person name="Wei W."/>
            <person name="Gao Y.C."/>
            <person name="Liu J.Z."/>
            <person name="Shao H.Z."/>
            <person name="Wang X."/>
            <person name="Wang C.C."/>
            <person name="Yang T.C."/>
            <person name="Huo Q.B."/>
            <person name="Li W."/>
            <person name="Chen H.Y."/>
            <person name="Chen S.E."/>
            <person name="Zhou L.G."/>
            <person name="Ni X.B."/>
            <person name="Tian J.H."/>
            <person name="Sheng Y."/>
            <person name="Liu T."/>
            <person name="Pan Y.S."/>
            <person name="Xia L.Y."/>
            <person name="Li J."/>
            <person name="Zhao F."/>
            <person name="Cao W.C."/>
        </authorList>
    </citation>
    <scope>NUCLEOTIDE SEQUENCE [LARGE SCALE GENOMIC DNA]</scope>
    <source>
        <strain evidence="1">Iper-2018</strain>
    </source>
</reference>
<protein>
    <submittedName>
        <fullName evidence="1">Uncharacterized protein</fullName>
    </submittedName>
</protein>
<dbReference type="Proteomes" id="UP000805193">
    <property type="component" value="Unassembled WGS sequence"/>
</dbReference>
<accession>A0AC60QVQ2</accession>